<evidence type="ECO:0000256" key="2">
    <source>
        <dbReference type="ARBA" id="ARBA00023125"/>
    </source>
</evidence>
<dbReference type="InterPro" id="IPR036271">
    <property type="entry name" value="Tet_transcr_reg_TetR-rel_C_sf"/>
</dbReference>
<dbReference type="PANTHER" id="PTHR30055">
    <property type="entry name" value="HTH-TYPE TRANSCRIPTIONAL REGULATOR RUTR"/>
    <property type="match status" value="1"/>
</dbReference>
<dbReference type="PROSITE" id="PS50977">
    <property type="entry name" value="HTH_TETR_2"/>
    <property type="match status" value="1"/>
</dbReference>
<proteinExistence type="predicted"/>
<evidence type="ECO:0000256" key="3">
    <source>
        <dbReference type="ARBA" id="ARBA00023163"/>
    </source>
</evidence>
<feature type="domain" description="HTH tetR-type" evidence="5">
    <location>
        <begin position="1"/>
        <end position="60"/>
    </location>
</feature>
<dbReference type="InterPro" id="IPR001647">
    <property type="entry name" value="HTH_TetR"/>
</dbReference>
<dbReference type="InterPro" id="IPR023772">
    <property type="entry name" value="DNA-bd_HTH_TetR-type_CS"/>
</dbReference>
<dbReference type="Pfam" id="PF00440">
    <property type="entry name" value="TetR_N"/>
    <property type="match status" value="1"/>
</dbReference>
<accession>A0ABN5YUP8</accession>
<evidence type="ECO:0000313" key="7">
    <source>
        <dbReference type="Proteomes" id="UP000465609"/>
    </source>
</evidence>
<dbReference type="Gene3D" id="1.10.357.10">
    <property type="entry name" value="Tetracycline Repressor, domain 2"/>
    <property type="match status" value="1"/>
</dbReference>
<keyword evidence="1" id="KW-0805">Transcription regulation</keyword>
<dbReference type="SUPFAM" id="SSF48498">
    <property type="entry name" value="Tetracyclin repressor-like, C-terminal domain"/>
    <property type="match status" value="1"/>
</dbReference>
<keyword evidence="2 4" id="KW-0238">DNA-binding</keyword>
<name>A0ABN5YUP8_9MYCO</name>
<reference evidence="6 7" key="1">
    <citation type="journal article" date="2019" name="Emerg. Microbes Infect.">
        <title>Comprehensive subspecies identification of 175 nontuberculous mycobacteria species based on 7547 genomic profiles.</title>
        <authorList>
            <person name="Matsumoto Y."/>
            <person name="Kinjo T."/>
            <person name="Motooka D."/>
            <person name="Nabeya D."/>
            <person name="Jung N."/>
            <person name="Uechi K."/>
            <person name="Horii T."/>
            <person name="Iida T."/>
            <person name="Fujita J."/>
            <person name="Nakamura S."/>
        </authorList>
    </citation>
    <scope>NUCLEOTIDE SEQUENCE [LARGE SCALE GENOMIC DNA]</scope>
    <source>
        <strain evidence="6 7">JCM 15296</strain>
    </source>
</reference>
<organism evidence="6 7">
    <name type="scientific">Mycolicibacterium aubagnense</name>
    <dbReference type="NCBI Taxonomy" id="319707"/>
    <lineage>
        <taxon>Bacteria</taxon>
        <taxon>Bacillati</taxon>
        <taxon>Actinomycetota</taxon>
        <taxon>Actinomycetes</taxon>
        <taxon>Mycobacteriales</taxon>
        <taxon>Mycobacteriaceae</taxon>
        <taxon>Mycolicibacterium</taxon>
    </lineage>
</organism>
<feature type="DNA-binding region" description="H-T-H motif" evidence="4">
    <location>
        <begin position="23"/>
        <end position="42"/>
    </location>
</feature>
<dbReference type="Proteomes" id="UP000465609">
    <property type="component" value="Chromosome"/>
</dbReference>
<dbReference type="EMBL" id="AP022577">
    <property type="protein sequence ID" value="BBX85403.1"/>
    <property type="molecule type" value="Genomic_DNA"/>
</dbReference>
<dbReference type="PANTHER" id="PTHR30055:SF234">
    <property type="entry name" value="HTH-TYPE TRANSCRIPTIONAL REGULATOR BETI"/>
    <property type="match status" value="1"/>
</dbReference>
<sequence length="209" mass="22963">MRNRQRVIDAARDLFATRGLSATLNEVAHHGGIGVGTVYRRFPTKEELFEAIFEDAIDEIAAVADAALEFDDSWRGFAWFVEQMCQQTATDRGLREILYGKGGGGNRVDAARTRLVPKLAKLVERAQKDGYLRPGVSDSDMPILGLLAGTVSEFAGHVDADLWRRYVAIFLDGLRDRDGQHALPVDALDADQAAIAMTTSPPESCFHKS</sequence>
<evidence type="ECO:0000259" key="5">
    <source>
        <dbReference type="PROSITE" id="PS50977"/>
    </source>
</evidence>
<protein>
    <submittedName>
        <fullName evidence="6">Transcriptional regulator, TetR family protein</fullName>
    </submittedName>
</protein>
<dbReference type="Pfam" id="PF21597">
    <property type="entry name" value="TetR_C_43"/>
    <property type="match status" value="1"/>
</dbReference>
<evidence type="ECO:0000256" key="4">
    <source>
        <dbReference type="PROSITE-ProRule" id="PRU00335"/>
    </source>
</evidence>
<dbReference type="InterPro" id="IPR049445">
    <property type="entry name" value="TetR_SbtR-like_C"/>
</dbReference>
<dbReference type="InterPro" id="IPR050109">
    <property type="entry name" value="HTH-type_TetR-like_transc_reg"/>
</dbReference>
<evidence type="ECO:0000256" key="1">
    <source>
        <dbReference type="ARBA" id="ARBA00023015"/>
    </source>
</evidence>
<dbReference type="InterPro" id="IPR009057">
    <property type="entry name" value="Homeodomain-like_sf"/>
</dbReference>
<dbReference type="SUPFAM" id="SSF46689">
    <property type="entry name" value="Homeodomain-like"/>
    <property type="match status" value="1"/>
</dbReference>
<dbReference type="PROSITE" id="PS01081">
    <property type="entry name" value="HTH_TETR_1"/>
    <property type="match status" value="1"/>
</dbReference>
<dbReference type="PRINTS" id="PR00455">
    <property type="entry name" value="HTHTETR"/>
</dbReference>
<keyword evidence="3" id="KW-0804">Transcription</keyword>
<evidence type="ECO:0000313" key="6">
    <source>
        <dbReference type="EMBL" id="BBX85403.1"/>
    </source>
</evidence>
<gene>
    <name evidence="6" type="ORF">MAUB_32760</name>
</gene>
<keyword evidence="7" id="KW-1185">Reference proteome</keyword>